<evidence type="ECO:0000256" key="6">
    <source>
        <dbReference type="ARBA" id="ARBA00022490"/>
    </source>
</evidence>
<protein>
    <recommendedName>
        <fullName evidence="5">Cysteine--tRNA ligase</fullName>
        <ecNumber evidence="4">6.1.1.16</ecNumber>
    </recommendedName>
    <alternativeName>
        <fullName evidence="14">Cysteinyl-tRNA synthetase</fullName>
    </alternativeName>
</protein>
<keyword evidence="12" id="KW-0648">Protein biosynthesis</keyword>
<dbReference type="InterPro" id="IPR056411">
    <property type="entry name" value="CysS_C"/>
</dbReference>
<reference evidence="16" key="1">
    <citation type="submission" date="2018-06" db="EMBL/GenBank/DDBJ databases">
        <authorList>
            <person name="Zhirakovskaya E."/>
        </authorList>
    </citation>
    <scope>NUCLEOTIDE SEQUENCE</scope>
</reference>
<feature type="domain" description="Cysteinyl-tRNA synthetase class Ia DALR" evidence="15">
    <location>
        <begin position="331"/>
        <end position="402"/>
    </location>
</feature>
<dbReference type="InterPro" id="IPR009080">
    <property type="entry name" value="tRNAsynth_Ia_anticodon-bd"/>
</dbReference>
<keyword evidence="9" id="KW-0547">Nucleotide-binding</keyword>
<comment type="similarity">
    <text evidence="3">Belongs to the class-I aminoacyl-tRNA synthetase family.</text>
</comment>
<evidence type="ECO:0000256" key="5">
    <source>
        <dbReference type="ARBA" id="ARBA00014738"/>
    </source>
</evidence>
<dbReference type="NCBIfam" id="TIGR00435">
    <property type="entry name" value="cysS"/>
    <property type="match status" value="1"/>
</dbReference>
<keyword evidence="13 16" id="KW-0030">Aminoacyl-tRNA synthetase</keyword>
<dbReference type="Pfam" id="PF01406">
    <property type="entry name" value="tRNA-synt_1e"/>
    <property type="match status" value="1"/>
</dbReference>
<organism evidence="16">
    <name type="scientific">hydrothermal vent metagenome</name>
    <dbReference type="NCBI Taxonomy" id="652676"/>
    <lineage>
        <taxon>unclassified sequences</taxon>
        <taxon>metagenomes</taxon>
        <taxon>ecological metagenomes</taxon>
    </lineage>
</organism>
<evidence type="ECO:0000256" key="4">
    <source>
        <dbReference type="ARBA" id="ARBA00012832"/>
    </source>
</evidence>
<evidence type="ECO:0000313" key="16">
    <source>
        <dbReference type="EMBL" id="VAX35627.1"/>
    </source>
</evidence>
<dbReference type="InterPro" id="IPR014729">
    <property type="entry name" value="Rossmann-like_a/b/a_fold"/>
</dbReference>
<keyword evidence="8" id="KW-0479">Metal-binding</keyword>
<dbReference type="Gene3D" id="3.40.50.620">
    <property type="entry name" value="HUPs"/>
    <property type="match status" value="1"/>
</dbReference>
<evidence type="ECO:0000259" key="15">
    <source>
        <dbReference type="SMART" id="SM00840"/>
    </source>
</evidence>
<dbReference type="InterPro" id="IPR032678">
    <property type="entry name" value="tRNA-synt_1_cat_dom"/>
</dbReference>
<dbReference type="Pfam" id="PF09190">
    <property type="entry name" value="DALR_2"/>
    <property type="match status" value="1"/>
</dbReference>
<dbReference type="SMART" id="SM00840">
    <property type="entry name" value="DALR_2"/>
    <property type="match status" value="1"/>
</dbReference>
<gene>
    <name evidence="16" type="ORF">MNBD_UNCLBAC01-1933</name>
</gene>
<dbReference type="PANTHER" id="PTHR10890:SF3">
    <property type="entry name" value="CYSTEINE--TRNA LIGASE, CYTOPLASMIC"/>
    <property type="match status" value="1"/>
</dbReference>
<dbReference type="AlphaFoldDB" id="A0A3B1E1M7"/>
<dbReference type="Pfam" id="PF23493">
    <property type="entry name" value="CysS_C"/>
    <property type="match status" value="1"/>
</dbReference>
<keyword evidence="11" id="KW-0067">ATP-binding</keyword>
<keyword evidence="7 16" id="KW-0436">Ligase</keyword>
<evidence type="ECO:0000256" key="9">
    <source>
        <dbReference type="ARBA" id="ARBA00022741"/>
    </source>
</evidence>
<name>A0A3B1E1M7_9ZZZZ</name>
<dbReference type="SUPFAM" id="SSF47323">
    <property type="entry name" value="Anticodon-binding domain of a subclass of class I aminoacyl-tRNA synthetases"/>
    <property type="match status" value="1"/>
</dbReference>
<dbReference type="HAMAP" id="MF_00041">
    <property type="entry name" value="Cys_tRNA_synth"/>
    <property type="match status" value="1"/>
</dbReference>
<dbReference type="Gene3D" id="1.20.120.1910">
    <property type="entry name" value="Cysteine-tRNA ligase, C-terminal anti-codon recognition domain"/>
    <property type="match status" value="1"/>
</dbReference>
<keyword evidence="6" id="KW-0963">Cytoplasm</keyword>
<dbReference type="InterPro" id="IPR015273">
    <property type="entry name" value="Cys-tRNA-synt_Ia_DALR"/>
</dbReference>
<sequence length="443" mass="51235">FVPLNGKKVNIYSCGVTVYDKCHIGHARSLYIFDVICRYLKHRDYDVHFVRNITDVDDKIINKAKELNKSFEEVVEENIALYKKDLESLGVNEADKEPRATENIEGMVQDIEGLIAKGFAYEVNGNVYYSVRQFKTYGRLSGQGVDQMMEATRIDQDNNKRDALDFALWKRSKEGEPSWESPWGQGRPGWHIECSCMSLKHLECETLDIHAGGRDLVFPHHENEIAQAEPLRNKPFAKYWIHHGLLTINHQKMSKSLGNFITLDEVLERYFSDILKFFFLQSHYRSPIDFSWKKMEEVKKAYDRIGILVNKLEDFQEADIKTEGVVKKQQEFKEYMDDDFNTPKGLSVLFDIVHLGNKAIDENNSGVLAEIKNLLKQVIFILGLQYLGQEGEGIPSDIEELLNKRIEARANKDYQKSDELRDALKEKGIVIEDGKDGQTWRRV</sequence>
<dbReference type="InterPro" id="IPR015803">
    <property type="entry name" value="Cys-tRNA-ligase"/>
</dbReference>
<dbReference type="GO" id="GO:0006423">
    <property type="term" value="P:cysteinyl-tRNA aminoacylation"/>
    <property type="evidence" value="ECO:0007669"/>
    <property type="project" value="InterPro"/>
</dbReference>
<dbReference type="GO" id="GO:0004817">
    <property type="term" value="F:cysteine-tRNA ligase activity"/>
    <property type="evidence" value="ECO:0007669"/>
    <property type="project" value="UniProtKB-EC"/>
</dbReference>
<evidence type="ECO:0000256" key="14">
    <source>
        <dbReference type="ARBA" id="ARBA00031499"/>
    </source>
</evidence>
<keyword evidence="10" id="KW-0862">Zinc</keyword>
<dbReference type="EC" id="6.1.1.16" evidence="4"/>
<evidence type="ECO:0000256" key="8">
    <source>
        <dbReference type="ARBA" id="ARBA00022723"/>
    </source>
</evidence>
<accession>A0A3B1E1M7</accession>
<dbReference type="PRINTS" id="PR00983">
    <property type="entry name" value="TRNASYNTHCYS"/>
</dbReference>
<evidence type="ECO:0000256" key="13">
    <source>
        <dbReference type="ARBA" id="ARBA00023146"/>
    </source>
</evidence>
<dbReference type="GO" id="GO:0005524">
    <property type="term" value="F:ATP binding"/>
    <property type="evidence" value="ECO:0007669"/>
    <property type="project" value="UniProtKB-KW"/>
</dbReference>
<dbReference type="InterPro" id="IPR024909">
    <property type="entry name" value="Cys-tRNA/MSH_ligase"/>
</dbReference>
<dbReference type="GO" id="GO:0046872">
    <property type="term" value="F:metal ion binding"/>
    <property type="evidence" value="ECO:0007669"/>
    <property type="project" value="UniProtKB-KW"/>
</dbReference>
<evidence type="ECO:0000256" key="12">
    <source>
        <dbReference type="ARBA" id="ARBA00022917"/>
    </source>
</evidence>
<dbReference type="EMBL" id="UOGJ01000067">
    <property type="protein sequence ID" value="VAX35627.1"/>
    <property type="molecule type" value="Genomic_DNA"/>
</dbReference>
<evidence type="ECO:0000256" key="3">
    <source>
        <dbReference type="ARBA" id="ARBA00005594"/>
    </source>
</evidence>
<evidence type="ECO:0000256" key="1">
    <source>
        <dbReference type="ARBA" id="ARBA00001947"/>
    </source>
</evidence>
<evidence type="ECO:0000256" key="7">
    <source>
        <dbReference type="ARBA" id="ARBA00022598"/>
    </source>
</evidence>
<evidence type="ECO:0000256" key="10">
    <source>
        <dbReference type="ARBA" id="ARBA00022833"/>
    </source>
</evidence>
<proteinExistence type="inferred from homology"/>
<dbReference type="SUPFAM" id="SSF52374">
    <property type="entry name" value="Nucleotidylyl transferase"/>
    <property type="match status" value="1"/>
</dbReference>
<evidence type="ECO:0000256" key="2">
    <source>
        <dbReference type="ARBA" id="ARBA00004496"/>
    </source>
</evidence>
<dbReference type="PANTHER" id="PTHR10890">
    <property type="entry name" value="CYSTEINYL-TRNA SYNTHETASE"/>
    <property type="match status" value="1"/>
</dbReference>
<evidence type="ECO:0000256" key="11">
    <source>
        <dbReference type="ARBA" id="ARBA00022840"/>
    </source>
</evidence>
<comment type="cofactor">
    <cofactor evidence="1">
        <name>Zn(2+)</name>
        <dbReference type="ChEBI" id="CHEBI:29105"/>
    </cofactor>
</comment>
<dbReference type="CDD" id="cd00672">
    <property type="entry name" value="CysRS_core"/>
    <property type="match status" value="1"/>
</dbReference>
<feature type="non-terminal residue" evidence="16">
    <location>
        <position position="1"/>
    </location>
</feature>
<dbReference type="GO" id="GO:0005829">
    <property type="term" value="C:cytosol"/>
    <property type="evidence" value="ECO:0007669"/>
    <property type="project" value="TreeGrafter"/>
</dbReference>
<comment type="subcellular location">
    <subcellularLocation>
        <location evidence="2">Cytoplasm</location>
    </subcellularLocation>
</comment>